<feature type="coiled-coil region" evidence="1">
    <location>
        <begin position="100"/>
        <end position="127"/>
    </location>
</feature>
<keyword evidence="2" id="KW-0472">Membrane</keyword>
<keyword evidence="2" id="KW-1133">Transmembrane helix</keyword>
<name>A0A0B7I988_9FLAO</name>
<protein>
    <submittedName>
        <fullName evidence="3">Uncharacterized protein</fullName>
    </submittedName>
</protein>
<dbReference type="Proteomes" id="UP000045051">
    <property type="component" value="Unassembled WGS sequence"/>
</dbReference>
<keyword evidence="6" id="KW-1185">Reference proteome</keyword>
<dbReference type="RefSeq" id="WP_042006724.1">
    <property type="nucleotide sequence ID" value="NZ_BOQK01000026.1"/>
</dbReference>
<evidence type="ECO:0000256" key="1">
    <source>
        <dbReference type="SAM" id="Coils"/>
    </source>
</evidence>
<dbReference type="AlphaFoldDB" id="A0A0B7I988"/>
<reference evidence="5 6" key="1">
    <citation type="submission" date="2015-01" db="EMBL/GenBank/DDBJ databases">
        <authorList>
            <person name="MANFREDI Pablo"/>
        </authorList>
    </citation>
    <scope>NUCLEOTIDE SEQUENCE [LARGE SCALE GENOMIC DNA]</scope>
    <source>
        <strain evidence="3 6">CcD38</strain>
        <strain evidence="4 5">CcD93</strain>
    </source>
</reference>
<dbReference type="EMBL" id="CDOI01000147">
    <property type="protein sequence ID" value="CEN46463.1"/>
    <property type="molecule type" value="Genomic_DNA"/>
</dbReference>
<keyword evidence="1" id="KW-0175">Coiled coil</keyword>
<evidence type="ECO:0000313" key="3">
    <source>
        <dbReference type="EMBL" id="CEN46463.1"/>
    </source>
</evidence>
<accession>A0A0B7I988</accession>
<organism evidence="3 6">
    <name type="scientific">Capnocytophaga canis</name>
    <dbReference type="NCBI Taxonomy" id="1848903"/>
    <lineage>
        <taxon>Bacteria</taxon>
        <taxon>Pseudomonadati</taxon>
        <taxon>Bacteroidota</taxon>
        <taxon>Flavobacteriia</taxon>
        <taxon>Flavobacteriales</taxon>
        <taxon>Flavobacteriaceae</taxon>
        <taxon>Capnocytophaga</taxon>
    </lineage>
</organism>
<dbReference type="GeneID" id="97264397"/>
<evidence type="ECO:0000313" key="5">
    <source>
        <dbReference type="Proteomes" id="UP000038200"/>
    </source>
</evidence>
<feature type="transmembrane region" description="Helical" evidence="2">
    <location>
        <begin position="41"/>
        <end position="60"/>
    </location>
</feature>
<dbReference type="EMBL" id="CDOL01000124">
    <property type="protein sequence ID" value="CEN52089.1"/>
    <property type="molecule type" value="Genomic_DNA"/>
</dbReference>
<proteinExistence type="predicted"/>
<dbReference type="OrthoDB" id="1441018at2"/>
<evidence type="ECO:0000313" key="4">
    <source>
        <dbReference type="EMBL" id="CEN52089.1"/>
    </source>
</evidence>
<evidence type="ECO:0000256" key="2">
    <source>
        <dbReference type="SAM" id="Phobius"/>
    </source>
</evidence>
<evidence type="ECO:0000313" key="6">
    <source>
        <dbReference type="Proteomes" id="UP000045051"/>
    </source>
</evidence>
<dbReference type="Proteomes" id="UP000038200">
    <property type="component" value="Unassembled WGS sequence"/>
</dbReference>
<gene>
    <name evidence="3" type="ORF">CCAND38_360005</name>
    <name evidence="4" type="ORF">CCAND93_210005</name>
</gene>
<dbReference type="STRING" id="1848903.CCAND38_360005"/>
<keyword evidence="2" id="KW-0812">Transmembrane</keyword>
<sequence>MIENKFDIYEPLDGHEERFLQKLSERNITKKTKRRSLIRKIVYTNIAAAVLIFVAFTWNYNAGDRLEIASQVAYESEQYYLPMIEENIEIIKNSNNELLAKDALNQLNKMKTDYERLRNEIIAQGENEFLITAIHTNFDTQLQFSNRVITMINPLQGAENET</sequence>